<keyword evidence="3" id="KW-0560">Oxidoreductase</keyword>
<dbReference type="SUPFAM" id="SSF51735">
    <property type="entry name" value="NAD(P)-binding Rossmann-fold domains"/>
    <property type="match status" value="2"/>
</dbReference>
<protein>
    <submittedName>
        <fullName evidence="4">Uncharacterized protein</fullName>
    </submittedName>
</protein>
<sequence length="128" mass="14694">HLAYEYARRGAYLALSARREHRLRSVADRALELGAPDVIALRADVSRVDDCRRFVEEAHLAYEYARRGAYLALSARRENRLRSVADRALELGAPDVIAVRADVSRVDDCRRFVEEAVNHYGRRTLELR</sequence>
<evidence type="ECO:0000256" key="3">
    <source>
        <dbReference type="ARBA" id="ARBA00023002"/>
    </source>
</evidence>
<dbReference type="PANTHER" id="PTHR43391">
    <property type="entry name" value="RETINOL DEHYDROGENASE-RELATED"/>
    <property type="match status" value="1"/>
</dbReference>
<comment type="caution">
    <text evidence="4">The sequence shown here is derived from an EMBL/GenBank/DDBJ whole genome shotgun (WGS) entry which is preliminary data.</text>
</comment>
<feature type="non-terminal residue" evidence="4">
    <location>
        <position position="1"/>
    </location>
</feature>
<evidence type="ECO:0000256" key="1">
    <source>
        <dbReference type="ARBA" id="ARBA00006484"/>
    </source>
</evidence>
<accession>A0A6A4KFW9</accession>
<name>A0A6A4KFW9_9ERIC</name>
<dbReference type="GO" id="GO:0016491">
    <property type="term" value="F:oxidoreductase activity"/>
    <property type="evidence" value="ECO:0007669"/>
    <property type="project" value="UniProtKB-KW"/>
</dbReference>
<dbReference type="PANTHER" id="PTHR43391:SF89">
    <property type="entry name" value="11-BETA-HYDROXYSTEROID DEHYDROGENASE 1A-RELATED"/>
    <property type="match status" value="1"/>
</dbReference>
<dbReference type="OrthoDB" id="47007at2759"/>
<dbReference type="Gene3D" id="3.40.50.720">
    <property type="entry name" value="NAD(P)-binding Rossmann-like Domain"/>
    <property type="match status" value="2"/>
</dbReference>
<keyword evidence="2" id="KW-0521">NADP</keyword>
<dbReference type="GO" id="GO:0005829">
    <property type="term" value="C:cytosol"/>
    <property type="evidence" value="ECO:0007669"/>
    <property type="project" value="TreeGrafter"/>
</dbReference>
<reference evidence="4" key="1">
    <citation type="journal article" date="2019" name="Genome Biol. Evol.">
        <title>The Rhododendron genome and chromosomal organization provide insight into shared whole-genome duplications across the heath family (Ericaceae).</title>
        <authorList>
            <person name="Soza V.L."/>
            <person name="Lindsley D."/>
            <person name="Waalkes A."/>
            <person name="Ramage E."/>
            <person name="Patwardhan R.P."/>
            <person name="Burton J.N."/>
            <person name="Adey A."/>
            <person name="Kumar A."/>
            <person name="Qiu R."/>
            <person name="Shendure J."/>
            <person name="Hall B."/>
        </authorList>
    </citation>
    <scope>NUCLEOTIDE SEQUENCE</scope>
    <source>
        <strain evidence="4">RSF 1966-606</strain>
    </source>
</reference>
<gene>
    <name evidence="4" type="ORF">C3L33_23510</name>
</gene>
<dbReference type="InterPro" id="IPR036291">
    <property type="entry name" value="NAD(P)-bd_dom_sf"/>
</dbReference>
<comment type="similarity">
    <text evidence="1">Belongs to the short-chain dehydrogenases/reductases (SDR) family.</text>
</comment>
<evidence type="ECO:0000256" key="2">
    <source>
        <dbReference type="ARBA" id="ARBA00022857"/>
    </source>
</evidence>
<feature type="non-terminal residue" evidence="4">
    <location>
        <position position="128"/>
    </location>
</feature>
<proteinExistence type="inferred from homology"/>
<dbReference type="AlphaFoldDB" id="A0A6A4KFW9"/>
<dbReference type="EMBL" id="QEFC01009065">
    <property type="protein sequence ID" value="KAE9444592.1"/>
    <property type="molecule type" value="Genomic_DNA"/>
</dbReference>
<evidence type="ECO:0000313" key="4">
    <source>
        <dbReference type="EMBL" id="KAE9444592.1"/>
    </source>
</evidence>
<organism evidence="4">
    <name type="scientific">Rhododendron williamsianum</name>
    <dbReference type="NCBI Taxonomy" id="262921"/>
    <lineage>
        <taxon>Eukaryota</taxon>
        <taxon>Viridiplantae</taxon>
        <taxon>Streptophyta</taxon>
        <taxon>Embryophyta</taxon>
        <taxon>Tracheophyta</taxon>
        <taxon>Spermatophyta</taxon>
        <taxon>Magnoliopsida</taxon>
        <taxon>eudicotyledons</taxon>
        <taxon>Gunneridae</taxon>
        <taxon>Pentapetalae</taxon>
        <taxon>asterids</taxon>
        <taxon>Ericales</taxon>
        <taxon>Ericaceae</taxon>
        <taxon>Ericoideae</taxon>
        <taxon>Rhodoreae</taxon>
        <taxon>Rhododendron</taxon>
    </lineage>
</organism>